<dbReference type="GO" id="GO:0031640">
    <property type="term" value="P:killing of cells of another organism"/>
    <property type="evidence" value="ECO:0007669"/>
    <property type="project" value="UniProtKB-KW"/>
</dbReference>
<sequence>MTKNNFVMKFSTMLTAFTLTVLMVVSSIHCQTNDVTHGTFPENDTSNTLCFNPCTVKLGDKECKTICLNKSYKDGSCTGFGIPPTFKYCCCTK</sequence>
<accession>A0A9W3CH99</accession>
<feature type="signal peptide" evidence="6">
    <location>
        <begin position="1"/>
        <end position="30"/>
    </location>
</feature>
<feature type="domain" description="Defensin-like" evidence="7">
    <location>
        <begin position="48"/>
        <end position="93"/>
    </location>
</feature>
<evidence type="ECO:0000259" key="7">
    <source>
        <dbReference type="Pfam" id="PF24552"/>
    </source>
</evidence>
<evidence type="ECO:0000313" key="8">
    <source>
        <dbReference type="Proteomes" id="UP000504610"/>
    </source>
</evidence>
<dbReference type="GO" id="GO:0050832">
    <property type="term" value="P:defense response to fungus"/>
    <property type="evidence" value="ECO:0007669"/>
    <property type="project" value="UniProtKB-KW"/>
</dbReference>
<dbReference type="Proteomes" id="UP000504610">
    <property type="component" value="Chromosome 9"/>
</dbReference>
<keyword evidence="3" id="KW-0295">Fungicide</keyword>
<evidence type="ECO:0000256" key="1">
    <source>
        <dbReference type="ARBA" id="ARBA00006722"/>
    </source>
</evidence>
<dbReference type="InterPro" id="IPR056373">
    <property type="entry name" value="Defensin-like_dom"/>
</dbReference>
<dbReference type="GeneID" id="130500228"/>
<keyword evidence="2" id="KW-0929">Antimicrobial</keyword>
<comment type="similarity">
    <text evidence="1">Belongs to the DEFL family.</text>
</comment>
<reference evidence="8" key="1">
    <citation type="journal article" date="2019" name="Database">
        <title>The radish genome database (RadishGD): an integrated information resource for radish genomics.</title>
        <authorList>
            <person name="Yu H.J."/>
            <person name="Baek S."/>
            <person name="Lee Y.J."/>
            <person name="Cho A."/>
            <person name="Mun J.H."/>
        </authorList>
    </citation>
    <scope>NUCLEOTIDE SEQUENCE [LARGE SCALE GENOMIC DNA]</scope>
    <source>
        <strain evidence="8">cv. WK10039</strain>
    </source>
</reference>
<proteinExistence type="inferred from homology"/>
<keyword evidence="5" id="KW-1015">Disulfide bond</keyword>
<dbReference type="AlphaFoldDB" id="A0A9W3CH99"/>
<dbReference type="KEGG" id="rsz:130500228"/>
<dbReference type="OrthoDB" id="1100980at2759"/>
<dbReference type="RefSeq" id="XP_056850971.1">
    <property type="nucleotide sequence ID" value="XM_056994991.1"/>
</dbReference>
<evidence type="ECO:0000256" key="4">
    <source>
        <dbReference type="ARBA" id="ARBA00022821"/>
    </source>
</evidence>
<protein>
    <submittedName>
        <fullName evidence="9">Defensin-like protein 70</fullName>
    </submittedName>
</protein>
<evidence type="ECO:0000256" key="6">
    <source>
        <dbReference type="SAM" id="SignalP"/>
    </source>
</evidence>
<evidence type="ECO:0000313" key="9">
    <source>
        <dbReference type="RefSeq" id="XP_056850971.1"/>
    </source>
</evidence>
<dbReference type="Pfam" id="PF24552">
    <property type="entry name" value="Defensin"/>
    <property type="match status" value="1"/>
</dbReference>
<keyword evidence="8" id="KW-1185">Reference proteome</keyword>
<organism evidence="8 9">
    <name type="scientific">Raphanus sativus</name>
    <name type="common">Radish</name>
    <name type="synonym">Raphanus raphanistrum var. sativus</name>
    <dbReference type="NCBI Taxonomy" id="3726"/>
    <lineage>
        <taxon>Eukaryota</taxon>
        <taxon>Viridiplantae</taxon>
        <taxon>Streptophyta</taxon>
        <taxon>Embryophyta</taxon>
        <taxon>Tracheophyta</taxon>
        <taxon>Spermatophyta</taxon>
        <taxon>Magnoliopsida</taxon>
        <taxon>eudicotyledons</taxon>
        <taxon>Gunneridae</taxon>
        <taxon>Pentapetalae</taxon>
        <taxon>rosids</taxon>
        <taxon>malvids</taxon>
        <taxon>Brassicales</taxon>
        <taxon>Brassicaceae</taxon>
        <taxon>Brassiceae</taxon>
        <taxon>Raphanus</taxon>
    </lineage>
</organism>
<reference evidence="9" key="2">
    <citation type="submission" date="2025-08" db="UniProtKB">
        <authorList>
            <consortium name="RefSeq"/>
        </authorList>
    </citation>
    <scope>IDENTIFICATION</scope>
    <source>
        <tissue evidence="9">Leaf</tissue>
    </source>
</reference>
<evidence type="ECO:0000256" key="2">
    <source>
        <dbReference type="ARBA" id="ARBA00022529"/>
    </source>
</evidence>
<keyword evidence="6" id="KW-0732">Signal</keyword>
<evidence type="ECO:0000256" key="3">
    <source>
        <dbReference type="ARBA" id="ARBA00022577"/>
    </source>
</evidence>
<evidence type="ECO:0000256" key="5">
    <source>
        <dbReference type="ARBA" id="ARBA00023157"/>
    </source>
</evidence>
<gene>
    <name evidence="9" type="primary">LOC130500228</name>
</gene>
<keyword evidence="4" id="KW-0611">Plant defense</keyword>
<name>A0A9W3CH99_RAPSA</name>
<feature type="chain" id="PRO_5040886065" evidence="6">
    <location>
        <begin position="31"/>
        <end position="93"/>
    </location>
</feature>